<dbReference type="Pfam" id="PF02810">
    <property type="entry name" value="SEC-C"/>
    <property type="match status" value="1"/>
</dbReference>
<evidence type="ECO:0000313" key="4">
    <source>
        <dbReference type="EMBL" id="ABP75582.1"/>
    </source>
</evidence>
<dbReference type="InterPro" id="IPR004027">
    <property type="entry name" value="SEC_C_motif"/>
</dbReference>
<dbReference type="NCBIfam" id="NF002486">
    <property type="entry name" value="PRK01752.1"/>
    <property type="match status" value="1"/>
</dbReference>
<dbReference type="HAMAP" id="MF_00612">
    <property type="entry name" value="UPF0225"/>
    <property type="match status" value="1"/>
</dbReference>
<dbReference type="STRING" id="319224.Sputcn32_1859"/>
<dbReference type="Gene3D" id="3.10.450.50">
    <property type="match status" value="1"/>
</dbReference>
<proteinExistence type="inferred from homology"/>
<dbReference type="SUPFAM" id="SSF54427">
    <property type="entry name" value="NTF2-like"/>
    <property type="match status" value="1"/>
</dbReference>
<evidence type="ECO:0000256" key="2">
    <source>
        <dbReference type="HAMAP-Rule" id="MF_00612"/>
    </source>
</evidence>
<dbReference type="InterPro" id="IPR032710">
    <property type="entry name" value="NTF2-like_dom_sf"/>
</dbReference>
<gene>
    <name evidence="4" type="ordered locus">Sputcn32_1859</name>
</gene>
<feature type="domain" description="YchJ-like middle NTF2-like" evidence="3">
    <location>
        <begin position="34"/>
        <end position="133"/>
    </location>
</feature>
<dbReference type="KEGG" id="spc:Sputcn32_1859"/>
<dbReference type="EMBL" id="CP000681">
    <property type="protein sequence ID" value="ABP75582.1"/>
    <property type="molecule type" value="Genomic_DNA"/>
</dbReference>
<comment type="similarity">
    <text evidence="1 2">Belongs to the UPF0225 family.</text>
</comment>
<accession>A4Y6J9</accession>
<evidence type="ECO:0000256" key="1">
    <source>
        <dbReference type="ARBA" id="ARBA00010839"/>
    </source>
</evidence>
<dbReference type="SUPFAM" id="SSF103642">
    <property type="entry name" value="Sec-C motif"/>
    <property type="match status" value="1"/>
</dbReference>
<dbReference type="PANTHER" id="PTHR33747">
    <property type="entry name" value="UPF0225 PROTEIN SCO1677"/>
    <property type="match status" value="1"/>
</dbReference>
<dbReference type="InterPro" id="IPR023006">
    <property type="entry name" value="YchJ-like"/>
</dbReference>
<dbReference type="Pfam" id="PF17775">
    <property type="entry name" value="YchJ_M-like"/>
    <property type="match status" value="1"/>
</dbReference>
<evidence type="ECO:0000259" key="3">
    <source>
        <dbReference type="Pfam" id="PF17775"/>
    </source>
</evidence>
<dbReference type="PANTHER" id="PTHR33747:SF1">
    <property type="entry name" value="ADENYLATE CYCLASE-ASSOCIATED CAP C-TERMINAL DOMAIN-CONTAINING PROTEIN"/>
    <property type="match status" value="1"/>
</dbReference>
<organism evidence="4">
    <name type="scientific">Shewanella putrefaciens (strain CN-32 / ATCC BAA-453)</name>
    <dbReference type="NCBI Taxonomy" id="319224"/>
    <lineage>
        <taxon>Bacteria</taxon>
        <taxon>Pseudomonadati</taxon>
        <taxon>Pseudomonadota</taxon>
        <taxon>Gammaproteobacteria</taxon>
        <taxon>Alteromonadales</taxon>
        <taxon>Shewanellaceae</taxon>
        <taxon>Shewanella</taxon>
    </lineage>
</organism>
<dbReference type="eggNOG" id="COG3012">
    <property type="taxonomic scope" value="Bacteria"/>
</dbReference>
<dbReference type="AlphaFoldDB" id="A4Y6J9"/>
<protein>
    <recommendedName>
        <fullName evidence="2">UPF0225 protein Sputcn32_1859</fullName>
    </recommendedName>
</protein>
<sequence>MTMSPEYICPCGTGKYYRDCCEPLHLDSTFAHRAEQLMRSRYSAFALKKFDYIIKTQHPDFLGDLTLANLNLGPHPHWLGLDLIASEEFVNSTALKQGTVTFKAWYKLEGEIDAIYEHSEFIYQDNRWYYTKGKQMTAKLPSRNDPCICHSGKKFKQCCLNSL</sequence>
<reference evidence="4" key="1">
    <citation type="submission" date="2007-04" db="EMBL/GenBank/DDBJ databases">
        <title>Complete sequence of Shewanella putrefaciens CN-32.</title>
        <authorList>
            <consortium name="US DOE Joint Genome Institute"/>
            <person name="Copeland A."/>
            <person name="Lucas S."/>
            <person name="Lapidus A."/>
            <person name="Barry K."/>
            <person name="Detter J.C."/>
            <person name="Glavina del Rio T."/>
            <person name="Hammon N."/>
            <person name="Israni S."/>
            <person name="Dalin E."/>
            <person name="Tice H."/>
            <person name="Pitluck S."/>
            <person name="Chain P."/>
            <person name="Malfatti S."/>
            <person name="Shin M."/>
            <person name="Vergez L."/>
            <person name="Schmutz J."/>
            <person name="Larimer F."/>
            <person name="Land M."/>
            <person name="Hauser L."/>
            <person name="Kyrpides N."/>
            <person name="Mikhailova N."/>
            <person name="Romine M.F."/>
            <person name="Fredrickson J."/>
            <person name="Tiedje J."/>
            <person name="Richardson P."/>
        </authorList>
    </citation>
    <scope>NUCLEOTIDE SEQUENCE [LARGE SCALE GENOMIC DNA]</scope>
    <source>
        <strain evidence="4">CN-32</strain>
    </source>
</reference>
<dbReference type="InterPro" id="IPR048469">
    <property type="entry name" value="YchJ-like_M"/>
</dbReference>
<dbReference type="HOGENOM" id="CLU_099590_0_0_6"/>
<name>A4Y6J9_SHEPC</name>